<keyword evidence="15" id="KW-0003">3Fe-4S</keyword>
<comment type="similarity">
    <text evidence="5">Belongs to the glutamate synthase family.</text>
</comment>
<evidence type="ECO:0000256" key="3">
    <source>
        <dbReference type="ARBA" id="ARBA00004802"/>
    </source>
</evidence>
<comment type="pathway">
    <text evidence="16">Amino-acid biosynthesis; L-glutamate biosynthesis via GLT pathway; L-glutamate from 2-oxoglutarate and L-glutamine (ferredoxin route): step 1/1.</text>
</comment>
<dbReference type="Pfam" id="PF01645">
    <property type="entry name" value="Glu_synthase"/>
    <property type="match status" value="1"/>
</dbReference>
<evidence type="ECO:0000256" key="17">
    <source>
        <dbReference type="ARBA" id="ARBA00039085"/>
    </source>
</evidence>
<evidence type="ECO:0000256" key="6">
    <source>
        <dbReference type="ARBA" id="ARBA00022605"/>
    </source>
</evidence>
<evidence type="ECO:0000256" key="11">
    <source>
        <dbReference type="ARBA" id="ARBA00023002"/>
    </source>
</evidence>
<evidence type="ECO:0000256" key="2">
    <source>
        <dbReference type="ARBA" id="ARBA00001927"/>
    </source>
</evidence>
<evidence type="ECO:0000256" key="10">
    <source>
        <dbReference type="ARBA" id="ARBA00022962"/>
    </source>
</evidence>
<evidence type="ECO:0000313" key="19">
    <source>
        <dbReference type="EMBL" id="KAK9922386.1"/>
    </source>
</evidence>
<keyword evidence="8" id="KW-0288">FMN</keyword>
<dbReference type="Gene3D" id="3.20.20.70">
    <property type="entry name" value="Aldolase class I"/>
    <property type="match status" value="3"/>
</dbReference>
<dbReference type="InterPro" id="IPR017932">
    <property type="entry name" value="GATase_2_dom"/>
</dbReference>
<dbReference type="InterPro" id="IPR002932">
    <property type="entry name" value="Glu_synthdom"/>
</dbReference>
<comment type="pathway">
    <text evidence="4">Nitrogen metabolism.</text>
</comment>
<dbReference type="Gene3D" id="3.60.20.10">
    <property type="entry name" value="Glutamine Phosphoribosylpyrophosphate, subunit 1, domain 1"/>
    <property type="match status" value="1"/>
</dbReference>
<reference evidence="19 20" key="1">
    <citation type="journal article" date="2023" name="G3 (Bethesda)">
        <title>A chromosome-length genome assembly and annotation of blackberry (Rubus argutus, cv. 'Hillquist').</title>
        <authorList>
            <person name="Bruna T."/>
            <person name="Aryal R."/>
            <person name="Dudchenko O."/>
            <person name="Sargent D.J."/>
            <person name="Mead D."/>
            <person name="Buti M."/>
            <person name="Cavallini A."/>
            <person name="Hytonen T."/>
            <person name="Andres J."/>
            <person name="Pham M."/>
            <person name="Weisz D."/>
            <person name="Mascagni F."/>
            <person name="Usai G."/>
            <person name="Natali L."/>
            <person name="Bassil N."/>
            <person name="Fernandez G.E."/>
            <person name="Lomsadze A."/>
            <person name="Armour M."/>
            <person name="Olukolu B."/>
            <person name="Poorten T."/>
            <person name="Britton C."/>
            <person name="Davik J."/>
            <person name="Ashrafi H."/>
            <person name="Aiden E.L."/>
            <person name="Borodovsky M."/>
            <person name="Worthington M."/>
        </authorList>
    </citation>
    <scope>NUCLEOTIDE SEQUENCE [LARGE SCALE GENOMIC DNA]</scope>
    <source>
        <strain evidence="19">PI 553951</strain>
    </source>
</reference>
<dbReference type="GO" id="GO:0016041">
    <property type="term" value="F:glutamate synthase (ferredoxin) activity"/>
    <property type="evidence" value="ECO:0007669"/>
    <property type="project" value="UniProtKB-EC"/>
</dbReference>
<dbReference type="SUPFAM" id="SSF56235">
    <property type="entry name" value="N-terminal nucleophile aminohydrolases (Ntn hydrolases)"/>
    <property type="match status" value="1"/>
</dbReference>
<dbReference type="GO" id="GO:0046872">
    <property type="term" value="F:metal ion binding"/>
    <property type="evidence" value="ECO:0007669"/>
    <property type="project" value="UniProtKB-KW"/>
</dbReference>
<keyword evidence="14" id="KW-0314">Glutamate biosynthesis</keyword>
<sequence length="1178" mass="129037">MALQSVGPIPQLLHYSNGRAPTKGLFLVDFVGYCKSKRTRRKLGASERHLLSPRRVFPQFVSGSSSSSSSSNFSVKAVLDLGRSSDVASDHSTPPNCKPQVADLNDIIAERGACGVGFIANLDNKASHGIIRDALTALGCMEHRGGCGADNDSGDGSGLMSSIPWDLFNNWANKQGISSFDKLHTGVGMIFFPKEDNLMKEAKQVIGNIFRQEGLEVLGWRPVPVNSSIVGFYAKETMPNIQQVFIKVVKEEKVEDIERELYICRKLIERAASSESWGSDLYVCSLSNQTIVYKGMLRSEVLGLFYSDLQSDLYKSAFAIYHRRYSTNTTPRWPLAQPMRLLGHNGEINTIQGNLNWMQSREASLKSPVWNDRENEIRPYGNPKGSDSANLDSAAEFLLRSGRTAEEALMILVPEGYKNHPTLMINYPEVVDFYDYYKGQMEAWDGPALLLFSDGKTVGACLDRNGLRPARYWRTSDNVVYVASEVGVLPVDDSKVTMKGRLGPGMMISVDLLSGQVYENTEVKKRVALSNPYGKWVQENMRTLKTVNFLSSTIADNDAILRRQQAFGYSSEDVQMVIETMASQGKEPTFCMGDDIPLAILSQRPHMLYDYFKQRFAQVTNPAIDPLREGLVMSLEVNIGKRQNILEVGPENASQVILSSPVLNEGELELLLKDAKLCEAADEAVQNGCQLLVLSDRSDELEATHPAIPILLAVGAVHQHLIQNGLRMSASIIVDTAQCFSTHQFACLIGYGASAVCPYLALETCRQWRLSNKTVNLMRNGKMPTVTIEQAQKNFCKAVKAGLLKILSKMGISLLSSYCGAQIFEIYGLGKEVVDLAFCGSISSVGGLTFDELARETLSFWVKAFSEDTAKRLENFGFIQFRPGGEYHGNNPEMSKLLHKAVRQKNESAFSVYQQHLANRPVNVLRDLIEFKSDRAPIPVGKVEPAVSIVQRFCTGGMSLGAISRETHEAIAIAMNRIGGKSNSGEGGEDPIRWKPLEDVVDGYSPTLPHLKGLQNGDTATSAIKQVASGRFGVTPTFLVNADQLEIKIAQGAKPGEGGQLPGKKVSAYIARLRNSKPGVPLISPPPHHDIYSIEDLAQLIFDLHQVNPKAKVSVKLVAEAGIGTVASGVAKGNADIIQISGHDGGTGASPISSIKHAGGPWELGLNRNTSDTHRKWT</sequence>
<dbReference type="PROSITE" id="PS51278">
    <property type="entry name" value="GATASE_TYPE_2"/>
    <property type="match status" value="1"/>
</dbReference>
<dbReference type="InterPro" id="IPR006982">
    <property type="entry name" value="Glu_synth_centr_N"/>
</dbReference>
<keyword evidence="11" id="KW-0560">Oxidoreductase</keyword>
<evidence type="ECO:0000256" key="16">
    <source>
        <dbReference type="ARBA" id="ARBA00037928"/>
    </source>
</evidence>
<dbReference type="EMBL" id="JBEDUW010000006">
    <property type="protein sequence ID" value="KAK9922386.1"/>
    <property type="molecule type" value="Genomic_DNA"/>
</dbReference>
<keyword evidence="13" id="KW-0411">Iron-sulfur</keyword>
<feature type="domain" description="Glutamine amidotransferase type-2" evidence="18">
    <location>
        <begin position="114"/>
        <end position="513"/>
    </location>
</feature>
<comment type="caution">
    <text evidence="19">The sequence shown here is derived from an EMBL/GenBank/DDBJ whole genome shotgun (WGS) entry which is preliminary data.</text>
</comment>
<evidence type="ECO:0000256" key="14">
    <source>
        <dbReference type="ARBA" id="ARBA00023164"/>
    </source>
</evidence>
<dbReference type="CDD" id="cd00713">
    <property type="entry name" value="GltS"/>
    <property type="match status" value="1"/>
</dbReference>
<dbReference type="GO" id="GO:0051538">
    <property type="term" value="F:3 iron, 4 sulfur cluster binding"/>
    <property type="evidence" value="ECO:0007669"/>
    <property type="project" value="UniProtKB-KW"/>
</dbReference>
<evidence type="ECO:0000256" key="7">
    <source>
        <dbReference type="ARBA" id="ARBA00022630"/>
    </source>
</evidence>
<dbReference type="AlphaFoldDB" id="A0AAW1WEQ6"/>
<dbReference type="Pfam" id="PF04898">
    <property type="entry name" value="Glu_syn_central"/>
    <property type="match status" value="2"/>
</dbReference>
<evidence type="ECO:0000256" key="8">
    <source>
        <dbReference type="ARBA" id="ARBA00022643"/>
    </source>
</evidence>
<dbReference type="Pfam" id="PF00310">
    <property type="entry name" value="GATase_2"/>
    <property type="match status" value="1"/>
</dbReference>
<protein>
    <recommendedName>
        <fullName evidence="17">glutamate synthase (ferredoxin)</fullName>
        <ecNumber evidence="17">1.4.7.1</ecNumber>
    </recommendedName>
</protein>
<comment type="cofactor">
    <cofactor evidence="1">
        <name>FMN</name>
        <dbReference type="ChEBI" id="CHEBI:58210"/>
    </cofactor>
</comment>
<evidence type="ECO:0000256" key="9">
    <source>
        <dbReference type="ARBA" id="ARBA00022723"/>
    </source>
</evidence>
<organism evidence="19 20">
    <name type="scientific">Rubus argutus</name>
    <name type="common">Southern blackberry</name>
    <dbReference type="NCBI Taxonomy" id="59490"/>
    <lineage>
        <taxon>Eukaryota</taxon>
        <taxon>Viridiplantae</taxon>
        <taxon>Streptophyta</taxon>
        <taxon>Embryophyta</taxon>
        <taxon>Tracheophyta</taxon>
        <taxon>Spermatophyta</taxon>
        <taxon>Magnoliopsida</taxon>
        <taxon>eudicotyledons</taxon>
        <taxon>Gunneridae</taxon>
        <taxon>Pentapetalae</taxon>
        <taxon>rosids</taxon>
        <taxon>fabids</taxon>
        <taxon>Rosales</taxon>
        <taxon>Rosaceae</taxon>
        <taxon>Rosoideae</taxon>
        <taxon>Rosoideae incertae sedis</taxon>
        <taxon>Rubus</taxon>
    </lineage>
</organism>
<keyword evidence="12" id="KW-0408">Iron</keyword>
<gene>
    <name evidence="19" type="ORF">M0R45_030851</name>
</gene>
<comment type="cofactor">
    <cofactor evidence="2">
        <name>[3Fe-4S] cluster</name>
        <dbReference type="ChEBI" id="CHEBI:21137"/>
    </cofactor>
</comment>
<dbReference type="PANTHER" id="PTHR11938:SF133">
    <property type="entry name" value="GLUTAMATE SYNTHASE (NADH)"/>
    <property type="match status" value="1"/>
</dbReference>
<dbReference type="FunFam" id="3.60.20.10:FF:000001">
    <property type="entry name" value="Glutamate synthase, large subunit"/>
    <property type="match status" value="1"/>
</dbReference>
<dbReference type="GO" id="GO:0019676">
    <property type="term" value="P:ammonia assimilation cycle"/>
    <property type="evidence" value="ECO:0007669"/>
    <property type="project" value="TreeGrafter"/>
</dbReference>
<evidence type="ECO:0000256" key="13">
    <source>
        <dbReference type="ARBA" id="ARBA00023014"/>
    </source>
</evidence>
<evidence type="ECO:0000313" key="20">
    <source>
        <dbReference type="Proteomes" id="UP001457282"/>
    </source>
</evidence>
<dbReference type="CDD" id="cd02808">
    <property type="entry name" value="GltS_FMN"/>
    <property type="match status" value="1"/>
</dbReference>
<dbReference type="InterPro" id="IPR029055">
    <property type="entry name" value="Ntn_hydrolases_N"/>
</dbReference>
<evidence type="ECO:0000259" key="18">
    <source>
        <dbReference type="PROSITE" id="PS51278"/>
    </source>
</evidence>
<keyword evidence="9" id="KW-0479">Metal-binding</keyword>
<accession>A0AAW1WEQ6</accession>
<dbReference type="SUPFAM" id="SSF51395">
    <property type="entry name" value="FMN-linked oxidoreductases"/>
    <property type="match status" value="1"/>
</dbReference>
<dbReference type="GO" id="GO:0006537">
    <property type="term" value="P:glutamate biosynthetic process"/>
    <property type="evidence" value="ECO:0007669"/>
    <property type="project" value="UniProtKB-KW"/>
</dbReference>
<dbReference type="Proteomes" id="UP001457282">
    <property type="component" value="Unassembled WGS sequence"/>
</dbReference>
<name>A0AAW1WEQ6_RUBAR</name>
<evidence type="ECO:0000256" key="5">
    <source>
        <dbReference type="ARBA" id="ARBA00009716"/>
    </source>
</evidence>
<keyword evidence="7" id="KW-0285">Flavoprotein</keyword>
<proteinExistence type="inferred from homology"/>
<dbReference type="InterPro" id="IPR013785">
    <property type="entry name" value="Aldolase_TIM"/>
</dbReference>
<dbReference type="PANTHER" id="PTHR11938">
    <property type="entry name" value="FAD NADPH DEHYDROGENASE/OXIDOREDUCTASE"/>
    <property type="match status" value="1"/>
</dbReference>
<keyword evidence="6" id="KW-0028">Amino-acid biosynthesis</keyword>
<evidence type="ECO:0000256" key="15">
    <source>
        <dbReference type="ARBA" id="ARBA00023291"/>
    </source>
</evidence>
<keyword evidence="10" id="KW-0315">Glutamine amidotransferase</keyword>
<dbReference type="InterPro" id="IPR050711">
    <property type="entry name" value="ET-N_metabolism_enzyme"/>
</dbReference>
<evidence type="ECO:0000256" key="4">
    <source>
        <dbReference type="ARBA" id="ARBA00004909"/>
    </source>
</evidence>
<comment type="pathway">
    <text evidence="3">Energy metabolism; nitrogen metabolism.</text>
</comment>
<evidence type="ECO:0000256" key="1">
    <source>
        <dbReference type="ARBA" id="ARBA00001917"/>
    </source>
</evidence>
<dbReference type="EC" id="1.4.7.1" evidence="17"/>
<evidence type="ECO:0000256" key="12">
    <source>
        <dbReference type="ARBA" id="ARBA00023004"/>
    </source>
</evidence>
<keyword evidence="20" id="KW-1185">Reference proteome</keyword>